<evidence type="ECO:0000256" key="1">
    <source>
        <dbReference type="SAM" id="MobiDB-lite"/>
    </source>
</evidence>
<feature type="compositionally biased region" description="Low complexity" evidence="1">
    <location>
        <begin position="13"/>
        <end position="24"/>
    </location>
</feature>
<gene>
    <name evidence="2" type="ORF">P3X46_009181</name>
</gene>
<dbReference type="Proteomes" id="UP001174677">
    <property type="component" value="Chromosome 5"/>
</dbReference>
<evidence type="ECO:0000313" key="3">
    <source>
        <dbReference type="Proteomes" id="UP001174677"/>
    </source>
</evidence>
<evidence type="ECO:0000313" key="2">
    <source>
        <dbReference type="EMBL" id="KAJ9181004.1"/>
    </source>
</evidence>
<name>A0ABQ9ML27_HEVBR</name>
<protein>
    <submittedName>
        <fullName evidence="2">Uncharacterized protein</fullName>
    </submittedName>
</protein>
<reference evidence="2" key="1">
    <citation type="journal article" date="2023" name="Plant Biotechnol. J.">
        <title>Chromosome-level wild Hevea brasiliensis genome provides new tools for genomic-assisted breeding and valuable loci to elevate rubber yield.</title>
        <authorList>
            <person name="Cheng H."/>
            <person name="Song X."/>
            <person name="Hu Y."/>
            <person name="Wu T."/>
            <person name="Yang Q."/>
            <person name="An Z."/>
            <person name="Feng S."/>
            <person name="Deng Z."/>
            <person name="Wu W."/>
            <person name="Zeng X."/>
            <person name="Tu M."/>
            <person name="Wang X."/>
            <person name="Huang H."/>
        </authorList>
    </citation>
    <scope>NUCLEOTIDE SEQUENCE</scope>
    <source>
        <strain evidence="2">MT/VB/25A 57/8</strain>
    </source>
</reference>
<feature type="compositionally biased region" description="Basic residues" evidence="1">
    <location>
        <begin position="1"/>
        <end position="12"/>
    </location>
</feature>
<sequence length="171" mass="19921">MARLGGLRKGKKNNQNDQENNTNETEISQEFELLNQKDHIGNLDIRKTKIIRYHYGGHFVLSPKRYYVNGKIKEKCDIDINYIAYFDLLHHLKEECEFNIMEEIVDDGNVQNMLASFKRYGWKPIEIYALLRGYDIVPTTLEEHNVANNNFEEMTQGVPKEVVGHVNDMSG</sequence>
<accession>A0ABQ9ML27</accession>
<keyword evidence="3" id="KW-1185">Reference proteome</keyword>
<feature type="region of interest" description="Disordered" evidence="1">
    <location>
        <begin position="1"/>
        <end position="24"/>
    </location>
</feature>
<proteinExistence type="predicted"/>
<organism evidence="2 3">
    <name type="scientific">Hevea brasiliensis</name>
    <name type="common">Para rubber tree</name>
    <name type="synonym">Siphonia brasiliensis</name>
    <dbReference type="NCBI Taxonomy" id="3981"/>
    <lineage>
        <taxon>Eukaryota</taxon>
        <taxon>Viridiplantae</taxon>
        <taxon>Streptophyta</taxon>
        <taxon>Embryophyta</taxon>
        <taxon>Tracheophyta</taxon>
        <taxon>Spermatophyta</taxon>
        <taxon>Magnoliopsida</taxon>
        <taxon>eudicotyledons</taxon>
        <taxon>Gunneridae</taxon>
        <taxon>Pentapetalae</taxon>
        <taxon>rosids</taxon>
        <taxon>fabids</taxon>
        <taxon>Malpighiales</taxon>
        <taxon>Euphorbiaceae</taxon>
        <taxon>Crotonoideae</taxon>
        <taxon>Micrandreae</taxon>
        <taxon>Hevea</taxon>
    </lineage>
</organism>
<dbReference type="EMBL" id="JARPOI010000005">
    <property type="protein sequence ID" value="KAJ9181004.1"/>
    <property type="molecule type" value="Genomic_DNA"/>
</dbReference>
<comment type="caution">
    <text evidence="2">The sequence shown here is derived from an EMBL/GenBank/DDBJ whole genome shotgun (WGS) entry which is preliminary data.</text>
</comment>